<name>A0AA41FIU5_9FIRM</name>
<sequence length="74" mass="8381">VFGWINLPDLPDAVMSVIDELFSCLQGAVGIMGVFIDMSMVKILLPVLLIVVNFEHVWKFTMFILRKIPFLGIE</sequence>
<comment type="caution">
    <text evidence="1">The sequence shown here is derived from an EMBL/GenBank/DDBJ whole genome shotgun (WGS) entry which is preliminary data.</text>
</comment>
<feature type="non-terminal residue" evidence="1">
    <location>
        <position position="1"/>
    </location>
</feature>
<protein>
    <submittedName>
        <fullName evidence="1">Uncharacterized protein</fullName>
    </submittedName>
</protein>
<evidence type="ECO:0000313" key="1">
    <source>
        <dbReference type="EMBL" id="MBT9812432.1"/>
    </source>
</evidence>
<dbReference type="Proteomes" id="UP000708338">
    <property type="component" value="Unassembled WGS sequence"/>
</dbReference>
<dbReference type="AlphaFoldDB" id="A0AA41FIU5"/>
<dbReference type="EMBL" id="WQPS01000058">
    <property type="protein sequence ID" value="MBT9812432.1"/>
    <property type="molecule type" value="Genomic_DNA"/>
</dbReference>
<reference evidence="1" key="1">
    <citation type="journal article" date="2021" name="Gut Microbes">
        <title>A synthetic consortium of 100 gut commensals modulates the composition and function in a colon model of the microbiome of elderly subjects.</title>
        <authorList>
            <person name="Perez M."/>
            <person name="Ntemiri A."/>
            <person name="Tan H."/>
            <person name="Harris H.M.B."/>
            <person name="Roager H.M."/>
            <person name="Ribiere C."/>
            <person name="O'Toole P.W."/>
        </authorList>
    </citation>
    <scope>NUCLEOTIDE SEQUENCE</scope>
    <source>
        <strain evidence="1">MCC335</strain>
    </source>
</reference>
<accession>A0AA41FIU5</accession>
<evidence type="ECO:0000313" key="2">
    <source>
        <dbReference type="Proteomes" id="UP000708338"/>
    </source>
</evidence>
<proteinExistence type="predicted"/>
<dbReference type="RefSeq" id="WP_215630265.1">
    <property type="nucleotide sequence ID" value="NZ_WQPS01000058.1"/>
</dbReference>
<gene>
    <name evidence="1" type="ORF">GPL26_22760</name>
</gene>
<organism evidence="1 2">
    <name type="scientific">Enterocloster citroniae</name>
    <dbReference type="NCBI Taxonomy" id="358743"/>
    <lineage>
        <taxon>Bacteria</taxon>
        <taxon>Bacillati</taxon>
        <taxon>Bacillota</taxon>
        <taxon>Clostridia</taxon>
        <taxon>Lachnospirales</taxon>
        <taxon>Lachnospiraceae</taxon>
        <taxon>Enterocloster</taxon>
    </lineage>
</organism>